<evidence type="ECO:0000313" key="10">
    <source>
        <dbReference type="Proteomes" id="UP000478463"/>
    </source>
</evidence>
<dbReference type="Pfam" id="PF13237">
    <property type="entry name" value="Fer4_10"/>
    <property type="match status" value="1"/>
</dbReference>
<keyword evidence="4" id="KW-0677">Repeat</keyword>
<dbReference type="GO" id="GO:0051539">
    <property type="term" value="F:4 iron, 4 sulfur cluster binding"/>
    <property type="evidence" value="ECO:0007669"/>
    <property type="project" value="UniProtKB-KW"/>
</dbReference>
<dbReference type="PROSITE" id="PS51379">
    <property type="entry name" value="4FE4S_FER_2"/>
    <property type="match status" value="1"/>
</dbReference>
<organism evidence="9 10">
    <name type="scientific">Eggerthella guodeyinii</name>
    <dbReference type="NCBI Taxonomy" id="2690837"/>
    <lineage>
        <taxon>Bacteria</taxon>
        <taxon>Bacillati</taxon>
        <taxon>Actinomycetota</taxon>
        <taxon>Coriobacteriia</taxon>
        <taxon>Eggerthellales</taxon>
        <taxon>Eggerthellaceae</taxon>
        <taxon>Eggerthella</taxon>
    </lineage>
</organism>
<evidence type="ECO:0000256" key="2">
    <source>
        <dbReference type="ARBA" id="ARBA00022485"/>
    </source>
</evidence>
<reference evidence="9 10" key="1">
    <citation type="submission" date="2020-10" db="EMBL/GenBank/DDBJ databases">
        <title>Eggerthella sp. nov., isolated from human feces.</title>
        <authorList>
            <person name="Yajun G."/>
        </authorList>
    </citation>
    <scope>NUCLEOTIDE SEQUENCE [LARGE SCALE GENOMIC DNA]</scope>
    <source>
        <strain evidence="9 10">HF-1101</strain>
    </source>
</reference>
<evidence type="ECO:0000256" key="7">
    <source>
        <dbReference type="ARBA" id="ARBA00023014"/>
    </source>
</evidence>
<dbReference type="InterPro" id="IPR017896">
    <property type="entry name" value="4Fe4S_Fe-S-bd"/>
</dbReference>
<dbReference type="Proteomes" id="UP000478463">
    <property type="component" value="Chromosome"/>
</dbReference>
<accession>A0A6L7IRD4</accession>
<dbReference type="PANTHER" id="PTHR43687">
    <property type="entry name" value="ADENYLYLSULFATE REDUCTASE, BETA SUBUNIT"/>
    <property type="match status" value="1"/>
</dbReference>
<gene>
    <name evidence="9" type="ORF">GS424_002025</name>
</gene>
<keyword evidence="1" id="KW-0813">Transport</keyword>
<dbReference type="GO" id="GO:0046872">
    <property type="term" value="F:metal ion binding"/>
    <property type="evidence" value="ECO:0007669"/>
    <property type="project" value="UniProtKB-KW"/>
</dbReference>
<keyword evidence="7" id="KW-0411">Iron-sulfur</keyword>
<feature type="domain" description="4Fe-4S ferredoxin-type" evidence="8">
    <location>
        <begin position="2"/>
        <end position="31"/>
    </location>
</feature>
<evidence type="ECO:0000256" key="1">
    <source>
        <dbReference type="ARBA" id="ARBA00022448"/>
    </source>
</evidence>
<keyword evidence="5" id="KW-0249">Electron transport</keyword>
<dbReference type="SUPFAM" id="SSF54862">
    <property type="entry name" value="4Fe-4S ferredoxins"/>
    <property type="match status" value="1"/>
</dbReference>
<name>A0A6L7IRD4_9ACTN</name>
<dbReference type="KEGG" id="egd:GS424_002025"/>
<keyword evidence="3" id="KW-0479">Metal-binding</keyword>
<evidence type="ECO:0000256" key="5">
    <source>
        <dbReference type="ARBA" id="ARBA00022982"/>
    </source>
</evidence>
<sequence length="117" mass="12203">MSVIRYDLNNCIGCKNCVTVCPMDVFRFDENEMKSVIAYPENCQSCGQCFVGCKGRSLEISFVQASYALAAARAAAFDAATPAAVKEATLAQPEKSAEEAAAAAAEGSGSGSWSGSK</sequence>
<dbReference type="PROSITE" id="PS00198">
    <property type="entry name" value="4FE4S_FER_1"/>
    <property type="match status" value="1"/>
</dbReference>
<evidence type="ECO:0000256" key="3">
    <source>
        <dbReference type="ARBA" id="ARBA00022723"/>
    </source>
</evidence>
<evidence type="ECO:0000256" key="6">
    <source>
        <dbReference type="ARBA" id="ARBA00023004"/>
    </source>
</evidence>
<evidence type="ECO:0000256" key="4">
    <source>
        <dbReference type="ARBA" id="ARBA00022737"/>
    </source>
</evidence>
<proteinExistence type="predicted"/>
<dbReference type="Gene3D" id="3.30.70.20">
    <property type="match status" value="1"/>
</dbReference>
<dbReference type="InterPro" id="IPR017900">
    <property type="entry name" value="4Fe4S_Fe_S_CS"/>
</dbReference>
<protein>
    <submittedName>
        <fullName evidence="9">4Fe-4S dicluster domain-containing protein</fullName>
    </submittedName>
</protein>
<dbReference type="InterPro" id="IPR050572">
    <property type="entry name" value="Fe-S_Ferredoxin"/>
</dbReference>
<evidence type="ECO:0000313" key="9">
    <source>
        <dbReference type="EMBL" id="QOS68672.1"/>
    </source>
</evidence>
<keyword evidence="6" id="KW-0408">Iron</keyword>
<keyword evidence="2" id="KW-0004">4Fe-4S</keyword>
<dbReference type="EMBL" id="CP063310">
    <property type="protein sequence ID" value="QOS68672.1"/>
    <property type="molecule type" value="Genomic_DNA"/>
</dbReference>
<evidence type="ECO:0000259" key="8">
    <source>
        <dbReference type="PROSITE" id="PS51379"/>
    </source>
</evidence>
<dbReference type="PANTHER" id="PTHR43687:SF6">
    <property type="entry name" value="L-ASPARTATE SEMIALDEHYDE SULFURTRANSFERASE IRON-SULFUR SUBUNIT"/>
    <property type="match status" value="1"/>
</dbReference>
<dbReference type="RefSeq" id="WP_160941982.1">
    <property type="nucleotide sequence ID" value="NZ_CP063310.1"/>
</dbReference>
<dbReference type="AlphaFoldDB" id="A0A6L7IRD4"/>